<proteinExistence type="predicted"/>
<sequence length="107" mass="11744">PTSPVATTRCPVLVRTVWFCHLREFTTQKDTGRAHCLLRHTTRLPGGACPGPNCSPEAAALLKASRDGDETALKHLLHKAEKNGGLREEDLNCQDSSGRVSFIYFVL</sequence>
<organism evidence="1 2">
    <name type="scientific">Diploptera punctata</name>
    <name type="common">Pacific beetle cockroach</name>
    <dbReference type="NCBI Taxonomy" id="6984"/>
    <lineage>
        <taxon>Eukaryota</taxon>
        <taxon>Metazoa</taxon>
        <taxon>Ecdysozoa</taxon>
        <taxon>Arthropoda</taxon>
        <taxon>Hexapoda</taxon>
        <taxon>Insecta</taxon>
        <taxon>Pterygota</taxon>
        <taxon>Neoptera</taxon>
        <taxon>Polyneoptera</taxon>
        <taxon>Dictyoptera</taxon>
        <taxon>Blattodea</taxon>
        <taxon>Blaberoidea</taxon>
        <taxon>Blaberidae</taxon>
        <taxon>Diplopterinae</taxon>
        <taxon>Diploptera</taxon>
    </lineage>
</organism>
<comment type="caution">
    <text evidence="1">The sequence shown here is derived from an EMBL/GenBank/DDBJ whole genome shotgun (WGS) entry which is preliminary data.</text>
</comment>
<dbReference type="AlphaFoldDB" id="A0AAD8EFX7"/>
<keyword evidence="2" id="KW-1185">Reference proteome</keyword>
<gene>
    <name evidence="1" type="ORF">L9F63_028071</name>
</gene>
<evidence type="ECO:0000313" key="1">
    <source>
        <dbReference type="EMBL" id="KAJ9588626.1"/>
    </source>
</evidence>
<reference evidence="1" key="1">
    <citation type="journal article" date="2023" name="IScience">
        <title>Live-bearing cockroach genome reveals convergent evolutionary mechanisms linked to viviparity in insects and beyond.</title>
        <authorList>
            <person name="Fouks B."/>
            <person name="Harrison M.C."/>
            <person name="Mikhailova A.A."/>
            <person name="Marchal E."/>
            <person name="English S."/>
            <person name="Carruthers M."/>
            <person name="Jennings E.C."/>
            <person name="Chiamaka E.L."/>
            <person name="Frigard R.A."/>
            <person name="Pippel M."/>
            <person name="Attardo G.M."/>
            <person name="Benoit J.B."/>
            <person name="Bornberg-Bauer E."/>
            <person name="Tobe S.S."/>
        </authorList>
    </citation>
    <scope>NUCLEOTIDE SEQUENCE</scope>
    <source>
        <strain evidence="1">Stay&amp;Tobe</strain>
    </source>
</reference>
<accession>A0AAD8EFX7</accession>
<dbReference type="EMBL" id="JASPKZ010005348">
    <property type="protein sequence ID" value="KAJ9588626.1"/>
    <property type="molecule type" value="Genomic_DNA"/>
</dbReference>
<protein>
    <submittedName>
        <fullName evidence="1">Uncharacterized protein</fullName>
    </submittedName>
</protein>
<reference evidence="1" key="2">
    <citation type="submission" date="2023-05" db="EMBL/GenBank/DDBJ databases">
        <authorList>
            <person name="Fouks B."/>
        </authorList>
    </citation>
    <scope>NUCLEOTIDE SEQUENCE</scope>
    <source>
        <strain evidence="1">Stay&amp;Tobe</strain>
        <tissue evidence="1">Testes</tissue>
    </source>
</reference>
<feature type="non-terminal residue" evidence="1">
    <location>
        <position position="1"/>
    </location>
</feature>
<evidence type="ECO:0000313" key="2">
    <source>
        <dbReference type="Proteomes" id="UP001233999"/>
    </source>
</evidence>
<name>A0AAD8EFX7_DIPPU</name>
<dbReference type="Proteomes" id="UP001233999">
    <property type="component" value="Unassembled WGS sequence"/>
</dbReference>